<evidence type="ECO:0000256" key="2">
    <source>
        <dbReference type="ARBA" id="ARBA00022475"/>
    </source>
</evidence>
<feature type="transmembrane region" description="Helical" evidence="6">
    <location>
        <begin position="343"/>
        <end position="371"/>
    </location>
</feature>
<evidence type="ECO:0000256" key="4">
    <source>
        <dbReference type="ARBA" id="ARBA00022989"/>
    </source>
</evidence>
<dbReference type="InterPro" id="IPR001958">
    <property type="entry name" value="Tet-R_TetA/multi-R_MdtG-like"/>
</dbReference>
<accession>A0ABZ1S7N1</accession>
<dbReference type="EMBL" id="CP108084">
    <property type="protein sequence ID" value="WUP49874.1"/>
    <property type="molecule type" value="Genomic_DNA"/>
</dbReference>
<evidence type="ECO:0000313" key="8">
    <source>
        <dbReference type="EMBL" id="WUP49874.1"/>
    </source>
</evidence>
<dbReference type="PANTHER" id="PTHR43124">
    <property type="entry name" value="PURINE EFFLUX PUMP PBUE"/>
    <property type="match status" value="1"/>
</dbReference>
<dbReference type="RefSeq" id="WP_328851772.1">
    <property type="nucleotide sequence ID" value="NZ_CP108084.1"/>
</dbReference>
<proteinExistence type="predicted"/>
<feature type="transmembrane region" description="Helical" evidence="6">
    <location>
        <begin position="236"/>
        <end position="258"/>
    </location>
</feature>
<comment type="subcellular location">
    <subcellularLocation>
        <location evidence="1">Cell membrane</location>
        <topology evidence="1">Multi-pass membrane protein</topology>
    </subcellularLocation>
</comment>
<evidence type="ECO:0000256" key="3">
    <source>
        <dbReference type="ARBA" id="ARBA00022692"/>
    </source>
</evidence>
<keyword evidence="5 6" id="KW-0472">Membrane</keyword>
<organism evidence="8 9">
    <name type="scientific">Micromonospora globbae</name>
    <dbReference type="NCBI Taxonomy" id="1894969"/>
    <lineage>
        <taxon>Bacteria</taxon>
        <taxon>Bacillati</taxon>
        <taxon>Actinomycetota</taxon>
        <taxon>Actinomycetes</taxon>
        <taxon>Micromonosporales</taxon>
        <taxon>Micromonosporaceae</taxon>
        <taxon>Micromonospora</taxon>
    </lineage>
</organism>
<sequence>MTLTRGGMARAWGGTAAHRGYSVVVFVVLASLDNVAIGLVPPLYGPIADAFGVPQRLLGLVTAVSFVVSAAAAVGWAYVGDRANRKPLLMVGTLIWAAGTGGSAVAGNYPLFLAAQLVAAVGLGAVGSVGFSVVTDLISPRRRGLVMSFWGLSQGVGTLAGTLVAGLLGNTDWRRPFLLLAVVGLAATAAYLFTYDIRRGQSEPELADALAAGGDYDYRISRADLPRILARRTNRWLILQGLTAQAAFGSLVWLPVLFTERAEDQGYSTATAVVVGSIFATLFQLGGVFSIVGGLVGDAVQRRTPRGRGLVAAVGVLAAVPFYVVLFFVPMRIDVPDGGSTGAVVAAVLASVVTEPTVGLSLLTALFALALTSANSPNWFALIADVNPPEHRGTIYSLGNLVNGVGRAAGNGLVGVAFQALRGAFPPPLNYAVGLAAFQLFFVPTGVMYWLAARHSPTDIGAVRDLLHTRAERLE</sequence>
<dbReference type="PANTHER" id="PTHR43124:SF3">
    <property type="entry name" value="CHLORAMPHENICOL EFFLUX PUMP RV0191"/>
    <property type="match status" value="1"/>
</dbReference>
<evidence type="ECO:0000256" key="1">
    <source>
        <dbReference type="ARBA" id="ARBA00004651"/>
    </source>
</evidence>
<gene>
    <name evidence="8" type="ORF">OG994_30900</name>
</gene>
<feature type="transmembrane region" description="Helical" evidence="6">
    <location>
        <begin position="429"/>
        <end position="452"/>
    </location>
</feature>
<feature type="transmembrane region" description="Helical" evidence="6">
    <location>
        <begin position="88"/>
        <end position="106"/>
    </location>
</feature>
<feature type="transmembrane region" description="Helical" evidence="6">
    <location>
        <begin position="57"/>
        <end position="79"/>
    </location>
</feature>
<dbReference type="Gene3D" id="1.20.1250.20">
    <property type="entry name" value="MFS general substrate transporter like domains"/>
    <property type="match status" value="1"/>
</dbReference>
<dbReference type="Pfam" id="PF07690">
    <property type="entry name" value="MFS_1"/>
    <property type="match status" value="1"/>
</dbReference>
<dbReference type="InterPro" id="IPR020846">
    <property type="entry name" value="MFS_dom"/>
</dbReference>
<dbReference type="InterPro" id="IPR036259">
    <property type="entry name" value="MFS_trans_sf"/>
</dbReference>
<feature type="transmembrane region" description="Helical" evidence="6">
    <location>
        <begin position="309"/>
        <end position="331"/>
    </location>
</feature>
<evidence type="ECO:0000256" key="6">
    <source>
        <dbReference type="SAM" id="Phobius"/>
    </source>
</evidence>
<feature type="transmembrane region" description="Helical" evidence="6">
    <location>
        <begin position="146"/>
        <end position="169"/>
    </location>
</feature>
<keyword evidence="2" id="KW-1003">Cell membrane</keyword>
<feature type="transmembrane region" description="Helical" evidence="6">
    <location>
        <begin position="270"/>
        <end position="297"/>
    </location>
</feature>
<evidence type="ECO:0000259" key="7">
    <source>
        <dbReference type="PROSITE" id="PS50850"/>
    </source>
</evidence>
<dbReference type="SUPFAM" id="SSF103473">
    <property type="entry name" value="MFS general substrate transporter"/>
    <property type="match status" value="1"/>
</dbReference>
<feature type="transmembrane region" description="Helical" evidence="6">
    <location>
        <begin position="112"/>
        <end position="134"/>
    </location>
</feature>
<evidence type="ECO:0000256" key="5">
    <source>
        <dbReference type="ARBA" id="ARBA00023136"/>
    </source>
</evidence>
<dbReference type="PRINTS" id="PR01035">
    <property type="entry name" value="TCRTETA"/>
</dbReference>
<keyword evidence="4 6" id="KW-1133">Transmembrane helix</keyword>
<protein>
    <submittedName>
        <fullName evidence="8">MFS transporter</fullName>
    </submittedName>
</protein>
<feature type="domain" description="Major facilitator superfamily (MFS) profile" evidence="7">
    <location>
        <begin position="22"/>
        <end position="457"/>
    </location>
</feature>
<dbReference type="InterPro" id="IPR050189">
    <property type="entry name" value="MFS_Efflux_Transporters"/>
</dbReference>
<dbReference type="InterPro" id="IPR011701">
    <property type="entry name" value="MFS"/>
</dbReference>
<feature type="transmembrane region" description="Helical" evidence="6">
    <location>
        <begin position="21"/>
        <end position="45"/>
    </location>
</feature>
<evidence type="ECO:0000313" key="9">
    <source>
        <dbReference type="Proteomes" id="UP001432190"/>
    </source>
</evidence>
<dbReference type="PROSITE" id="PS50850">
    <property type="entry name" value="MFS"/>
    <property type="match status" value="1"/>
</dbReference>
<dbReference type="Proteomes" id="UP001432190">
    <property type="component" value="Chromosome"/>
</dbReference>
<keyword evidence="9" id="KW-1185">Reference proteome</keyword>
<feature type="transmembrane region" description="Helical" evidence="6">
    <location>
        <begin position="175"/>
        <end position="193"/>
    </location>
</feature>
<keyword evidence="3 6" id="KW-0812">Transmembrane</keyword>
<reference evidence="8" key="1">
    <citation type="submission" date="2022-10" db="EMBL/GenBank/DDBJ databases">
        <title>The complete genomes of actinobacterial strains from the NBC collection.</title>
        <authorList>
            <person name="Joergensen T.S."/>
            <person name="Alvarez Arevalo M."/>
            <person name="Sterndorff E.B."/>
            <person name="Faurdal D."/>
            <person name="Vuksanovic O."/>
            <person name="Mourched A.-S."/>
            <person name="Charusanti P."/>
            <person name="Shaw S."/>
            <person name="Blin K."/>
            <person name="Weber T."/>
        </authorList>
    </citation>
    <scope>NUCLEOTIDE SEQUENCE</scope>
    <source>
        <strain evidence="8">NBC_00256</strain>
    </source>
</reference>
<name>A0ABZ1S7N1_9ACTN</name>